<organism evidence="1">
    <name type="scientific">marine sediment metagenome</name>
    <dbReference type="NCBI Taxonomy" id="412755"/>
    <lineage>
        <taxon>unclassified sequences</taxon>
        <taxon>metagenomes</taxon>
        <taxon>ecological metagenomes</taxon>
    </lineage>
</organism>
<dbReference type="EMBL" id="LAZR01064885">
    <property type="protein sequence ID" value="KKK56655.1"/>
    <property type="molecule type" value="Genomic_DNA"/>
</dbReference>
<protein>
    <submittedName>
        <fullName evidence="1">Uncharacterized protein</fullName>
    </submittedName>
</protein>
<comment type="caution">
    <text evidence="1">The sequence shown here is derived from an EMBL/GenBank/DDBJ whole genome shotgun (WGS) entry which is preliminary data.</text>
</comment>
<dbReference type="AlphaFoldDB" id="A0A0F8X6S2"/>
<evidence type="ECO:0000313" key="1">
    <source>
        <dbReference type="EMBL" id="KKK56655.1"/>
    </source>
</evidence>
<sequence>MENKKKLVNLTIPLESFFKSGRTDFHPEKEFDENGMLTLVFCESEITGNLKDGTFYISDIDISGEGSGYDMNEVIEPALKDSTGELIASRVWEGGDSINQIIVKDGKVEWRDIEI</sequence>
<reference evidence="1" key="1">
    <citation type="journal article" date="2015" name="Nature">
        <title>Complex archaea that bridge the gap between prokaryotes and eukaryotes.</title>
        <authorList>
            <person name="Spang A."/>
            <person name="Saw J.H."/>
            <person name="Jorgensen S.L."/>
            <person name="Zaremba-Niedzwiedzka K."/>
            <person name="Martijn J."/>
            <person name="Lind A.E."/>
            <person name="van Eijk R."/>
            <person name="Schleper C."/>
            <person name="Guy L."/>
            <person name="Ettema T.J."/>
        </authorList>
    </citation>
    <scope>NUCLEOTIDE SEQUENCE</scope>
</reference>
<gene>
    <name evidence="1" type="ORF">LCGC14_3062380</name>
</gene>
<name>A0A0F8X6S2_9ZZZZ</name>
<proteinExistence type="predicted"/>
<accession>A0A0F8X6S2</accession>